<keyword evidence="1" id="KW-0472">Membrane</keyword>
<feature type="transmembrane region" description="Helical" evidence="1">
    <location>
        <begin position="30"/>
        <end position="47"/>
    </location>
</feature>
<organism evidence="2">
    <name type="scientific">plant metagenome</name>
    <dbReference type="NCBI Taxonomy" id="1297885"/>
    <lineage>
        <taxon>unclassified sequences</taxon>
        <taxon>metagenomes</taxon>
        <taxon>organismal metagenomes</taxon>
    </lineage>
</organism>
<feature type="transmembrane region" description="Helical" evidence="1">
    <location>
        <begin position="97"/>
        <end position="114"/>
    </location>
</feature>
<dbReference type="Pfam" id="PF05940">
    <property type="entry name" value="NnrS"/>
    <property type="match status" value="1"/>
</dbReference>
<evidence type="ECO:0000256" key="1">
    <source>
        <dbReference type="SAM" id="Phobius"/>
    </source>
</evidence>
<feature type="transmembrane region" description="Helical" evidence="1">
    <location>
        <begin position="67"/>
        <end position="85"/>
    </location>
</feature>
<name>A0A484NSE0_9ZZZZ</name>
<feature type="transmembrane region" description="Helical" evidence="1">
    <location>
        <begin position="364"/>
        <end position="383"/>
    </location>
</feature>
<keyword evidence="1" id="KW-1133">Transmembrane helix</keyword>
<proteinExistence type="predicted"/>
<protein>
    <submittedName>
        <fullName evidence="2">NnrS protein involved in response to NO</fullName>
    </submittedName>
</protein>
<feature type="transmembrane region" description="Helical" evidence="1">
    <location>
        <begin position="274"/>
        <end position="299"/>
    </location>
</feature>
<dbReference type="EMBL" id="CAADHY010000005">
    <property type="protein sequence ID" value="VFR16346.1"/>
    <property type="molecule type" value="Genomic_DNA"/>
</dbReference>
<dbReference type="InterPro" id="IPR010266">
    <property type="entry name" value="NnrS"/>
</dbReference>
<accession>A0A484NSE0</accession>
<reference evidence="2" key="1">
    <citation type="submission" date="2019-03" db="EMBL/GenBank/DDBJ databases">
        <authorList>
            <person name="Danneels B."/>
        </authorList>
    </citation>
    <scope>NUCLEOTIDE SEQUENCE</scope>
</reference>
<feature type="transmembrane region" description="Helical" evidence="1">
    <location>
        <begin position="120"/>
        <end position="139"/>
    </location>
</feature>
<feature type="transmembrane region" description="Helical" evidence="1">
    <location>
        <begin position="244"/>
        <end position="262"/>
    </location>
</feature>
<keyword evidence="1" id="KW-0812">Transmembrane</keyword>
<feature type="transmembrane region" description="Helical" evidence="1">
    <location>
        <begin position="305"/>
        <end position="326"/>
    </location>
</feature>
<feature type="transmembrane region" description="Helical" evidence="1">
    <location>
        <begin position="338"/>
        <end position="358"/>
    </location>
</feature>
<sequence>MNPFLQLQEPTSDRPAPPQWRAFLEMGFRPLYLCGCAWALVSVWVWVFAPGWLTGTLGGVLWHAHEMLWGFIATIAMGFLLTAGANWTGVNPLKGPSLGALVAVWLTARVAYLLPWLPAFWIGALADALFFACAALALGRAIYRTRNQRNYGVPVLALGLGVTHVLYVLAAQQGDYALVLRHFHSGMLCMAIVTLLVARRVIPFFASRAVPGLQLPMHTRSGHWQLAASVLAAGFGILQWAVPMAVALAAAGGIALVQWLAWRPLAVRRVPLLWILYAGYGALGVGLLVAAAHALGWVARTAWPAHVIGVGGFSVLIIGMATRTALGHLGRPLKTDRCMVASFVLIVLAALLRLAALWPSPATLGLLHASAGAWVLGFGLYLWRFAPWLIRPRADAPGSGQKIIRPVVRPLKSS</sequence>
<gene>
    <name evidence="2" type="ORF">AMP9_1193</name>
</gene>
<dbReference type="AlphaFoldDB" id="A0A484NSE0"/>
<evidence type="ECO:0000313" key="2">
    <source>
        <dbReference type="EMBL" id="VFR16346.1"/>
    </source>
</evidence>
<feature type="transmembrane region" description="Helical" evidence="1">
    <location>
        <begin position="151"/>
        <end position="170"/>
    </location>
</feature>